<evidence type="ECO:0000256" key="6">
    <source>
        <dbReference type="ARBA" id="ARBA00023136"/>
    </source>
</evidence>
<organism evidence="8 9">
    <name type="scientific">Thermocrinis minervae</name>
    <dbReference type="NCBI Taxonomy" id="381751"/>
    <lineage>
        <taxon>Bacteria</taxon>
        <taxon>Pseudomonadati</taxon>
        <taxon>Aquificota</taxon>
        <taxon>Aquificia</taxon>
        <taxon>Aquificales</taxon>
        <taxon>Aquificaceae</taxon>
        <taxon>Thermocrinis</taxon>
    </lineage>
</organism>
<dbReference type="InterPro" id="IPR051906">
    <property type="entry name" value="TolC-like"/>
</dbReference>
<evidence type="ECO:0000256" key="1">
    <source>
        <dbReference type="ARBA" id="ARBA00004442"/>
    </source>
</evidence>
<dbReference type="GO" id="GO:0009279">
    <property type="term" value="C:cell outer membrane"/>
    <property type="evidence" value="ECO:0007669"/>
    <property type="project" value="UniProtKB-SubCell"/>
</dbReference>
<proteinExistence type="inferred from homology"/>
<dbReference type="Proteomes" id="UP000189810">
    <property type="component" value="Chromosome I"/>
</dbReference>
<dbReference type="SUPFAM" id="SSF56954">
    <property type="entry name" value="Outer membrane efflux proteins (OEP)"/>
    <property type="match status" value="1"/>
</dbReference>
<evidence type="ECO:0000313" key="9">
    <source>
        <dbReference type="Proteomes" id="UP000189810"/>
    </source>
</evidence>
<dbReference type="Gene3D" id="1.20.1600.10">
    <property type="entry name" value="Outer membrane efflux proteins (OEP)"/>
    <property type="match status" value="1"/>
</dbReference>
<dbReference type="GO" id="GO:1990281">
    <property type="term" value="C:efflux pump complex"/>
    <property type="evidence" value="ECO:0007669"/>
    <property type="project" value="TreeGrafter"/>
</dbReference>
<evidence type="ECO:0000313" key="8">
    <source>
        <dbReference type="EMBL" id="SHK22654.1"/>
    </source>
</evidence>
<dbReference type="Pfam" id="PF02321">
    <property type="entry name" value="OEP"/>
    <property type="match status" value="1"/>
</dbReference>
<keyword evidence="4" id="KW-1134">Transmembrane beta strand</keyword>
<dbReference type="InterPro" id="IPR003423">
    <property type="entry name" value="OMP_efflux"/>
</dbReference>
<dbReference type="STRING" id="381751.SAMN05444391_0352"/>
<evidence type="ECO:0000256" key="7">
    <source>
        <dbReference type="ARBA" id="ARBA00023237"/>
    </source>
</evidence>
<dbReference type="PANTHER" id="PTHR30026">
    <property type="entry name" value="OUTER MEMBRANE PROTEIN TOLC"/>
    <property type="match status" value="1"/>
</dbReference>
<name>A0A1M6QQZ9_9AQUI</name>
<dbReference type="GO" id="GO:0015288">
    <property type="term" value="F:porin activity"/>
    <property type="evidence" value="ECO:0007669"/>
    <property type="project" value="TreeGrafter"/>
</dbReference>
<evidence type="ECO:0000256" key="3">
    <source>
        <dbReference type="ARBA" id="ARBA00022448"/>
    </source>
</evidence>
<comment type="subcellular location">
    <subcellularLocation>
        <location evidence="1">Cell outer membrane</location>
    </subcellularLocation>
</comment>
<keyword evidence="3" id="KW-0813">Transport</keyword>
<reference evidence="8 9" key="1">
    <citation type="submission" date="2016-11" db="EMBL/GenBank/DDBJ databases">
        <authorList>
            <person name="Jaros S."/>
            <person name="Januszkiewicz K."/>
            <person name="Wedrychowicz H."/>
        </authorList>
    </citation>
    <scope>NUCLEOTIDE SEQUENCE [LARGE SCALE GENOMIC DNA]</scope>
    <source>
        <strain evidence="8 9">DSM 19557</strain>
    </source>
</reference>
<evidence type="ECO:0000256" key="4">
    <source>
        <dbReference type="ARBA" id="ARBA00022452"/>
    </source>
</evidence>
<dbReference type="PANTHER" id="PTHR30026:SF20">
    <property type="entry name" value="OUTER MEMBRANE PROTEIN TOLC"/>
    <property type="match status" value="1"/>
</dbReference>
<evidence type="ECO:0000256" key="5">
    <source>
        <dbReference type="ARBA" id="ARBA00022692"/>
    </source>
</evidence>
<keyword evidence="7" id="KW-0998">Cell outer membrane</keyword>
<keyword evidence="9" id="KW-1185">Reference proteome</keyword>
<evidence type="ECO:0000256" key="2">
    <source>
        <dbReference type="ARBA" id="ARBA00007613"/>
    </source>
</evidence>
<dbReference type="EMBL" id="LT670846">
    <property type="protein sequence ID" value="SHK22654.1"/>
    <property type="molecule type" value="Genomic_DNA"/>
</dbReference>
<accession>A0A1M6QQZ9</accession>
<keyword evidence="5" id="KW-0812">Transmembrane</keyword>
<gene>
    <name evidence="8" type="ORF">SAMN05444391_0352</name>
</gene>
<dbReference type="GO" id="GO:0015562">
    <property type="term" value="F:efflux transmembrane transporter activity"/>
    <property type="evidence" value="ECO:0007669"/>
    <property type="project" value="InterPro"/>
</dbReference>
<protein>
    <submittedName>
        <fullName evidence="8">Outer membrane protein TolC</fullName>
    </submittedName>
</protein>
<dbReference type="RefSeq" id="WP_172838414.1">
    <property type="nucleotide sequence ID" value="NZ_LT670846.1"/>
</dbReference>
<keyword evidence="6" id="KW-0472">Membrane</keyword>
<comment type="similarity">
    <text evidence="2">Belongs to the outer membrane factor (OMF) (TC 1.B.17) family.</text>
</comment>
<sequence length="389" mass="45415">MLLLLVLVCLSFGMDIRQAMDLLEEHPTLKSLEEERKVIRALPLTYRSYLNPTVSFQLGNFGTSTESYTKSPVYNFSYSQPIAPPSIRKGYVKLSELEENILTWRIESQRVSLRGELYRAFMHALYLRERIRVLEESLKLSSEVYSFVKRTYDLGETTKLDLFRAEREMKMAQWDLDLAKKEYAAALVELSYFTGRPVDSVDGDFFSLPEIKLRNLEDVPVLKVYKSSIESEGQRLVIERILSKPKWSLEALTEKVSDRSYGVRVGLSVELPLFYSRELEIIQRLSQREILTRQSETEELRLKALTGSQLEICSELKRQIDQLENNLVPEAQKELALALKSYRLKVITLLELSEVKRRYYELLSRRLELYLRYHQAFGELLKAGVVLWR</sequence>
<dbReference type="AlphaFoldDB" id="A0A1M6QQZ9"/>